<protein>
    <submittedName>
        <fullName evidence="1">Uncharacterized protein</fullName>
    </submittedName>
</protein>
<evidence type="ECO:0000313" key="1">
    <source>
        <dbReference type="EMBL" id="TQF17556.1"/>
    </source>
</evidence>
<reference evidence="1 2" key="1">
    <citation type="submission" date="2019-06" db="EMBL/GenBank/DDBJ databases">
        <authorList>
            <person name="Livingstone P."/>
            <person name="Whitworth D."/>
        </authorList>
    </citation>
    <scope>NUCLEOTIDE SEQUENCE [LARGE SCALE GENOMIC DNA]</scope>
    <source>
        <strain evidence="1 2">AM401</strain>
    </source>
</reference>
<dbReference type="EMBL" id="VIFM01000006">
    <property type="protein sequence ID" value="TQF17556.1"/>
    <property type="molecule type" value="Genomic_DNA"/>
</dbReference>
<dbReference type="Proteomes" id="UP000315369">
    <property type="component" value="Unassembled WGS sequence"/>
</dbReference>
<organism evidence="1 2">
    <name type="scientific">Myxococcus llanfairpwllgwyngyllgogerychwyrndrobwllllantysiliogogogochensis</name>
    <dbReference type="NCBI Taxonomy" id="2590453"/>
    <lineage>
        <taxon>Bacteria</taxon>
        <taxon>Pseudomonadati</taxon>
        <taxon>Myxococcota</taxon>
        <taxon>Myxococcia</taxon>
        <taxon>Myxococcales</taxon>
        <taxon>Cystobacterineae</taxon>
        <taxon>Myxococcaceae</taxon>
        <taxon>Myxococcus</taxon>
    </lineage>
</organism>
<sequence length="102" mass="11419">MRAPVAFTGGLLVVDGFTRGVPVQDGLHPAWSRKRIQELLFEGGRLVEERDCGEVMTRVRERVREKSLQLDLAAHRAQLAEWLTDAFRLDYGSATWAAPRGG</sequence>
<keyword evidence="2" id="KW-1185">Reference proteome</keyword>
<gene>
    <name evidence="1" type="ORF">FJV41_02815</name>
</gene>
<dbReference type="OrthoDB" id="3685057at2"/>
<accession>A0A540X8C1</accession>
<name>A0A540X8C1_9BACT</name>
<comment type="caution">
    <text evidence="1">The sequence shown here is derived from an EMBL/GenBank/DDBJ whole genome shotgun (WGS) entry which is preliminary data.</text>
</comment>
<dbReference type="AlphaFoldDB" id="A0A540X8C1"/>
<evidence type="ECO:0000313" key="2">
    <source>
        <dbReference type="Proteomes" id="UP000315369"/>
    </source>
</evidence>
<proteinExistence type="predicted"/>